<organism evidence="1">
    <name type="scientific">uncultured Caudovirales phage</name>
    <dbReference type="NCBI Taxonomy" id="2100421"/>
    <lineage>
        <taxon>Viruses</taxon>
        <taxon>Duplodnaviria</taxon>
        <taxon>Heunggongvirae</taxon>
        <taxon>Uroviricota</taxon>
        <taxon>Caudoviricetes</taxon>
        <taxon>Peduoviridae</taxon>
        <taxon>Maltschvirus</taxon>
        <taxon>Maltschvirus maltsch</taxon>
    </lineage>
</organism>
<evidence type="ECO:0000313" key="1">
    <source>
        <dbReference type="EMBL" id="CAB4138788.1"/>
    </source>
</evidence>
<accession>A0A6J5LW70</accession>
<dbReference type="InterPro" id="IPR059216">
    <property type="entry name" value="LeuA_carph_isopro_dom"/>
</dbReference>
<protein>
    <submittedName>
        <fullName evidence="1">Uncharacterized protein</fullName>
    </submittedName>
</protein>
<gene>
    <name evidence="1" type="ORF">UFOVP341_6</name>
</gene>
<sequence length="87" mass="10205">MYQLDVKAIIHRFGGRTELWRRLNTTMRHSISVKTIEKWTERSSIPSSRLLILMELAKREGKPLVISEYVRTILPGPNSIHQPNRHD</sequence>
<reference evidence="1" key="1">
    <citation type="submission" date="2020-04" db="EMBL/GenBank/DDBJ databases">
        <authorList>
            <person name="Chiriac C."/>
            <person name="Salcher M."/>
            <person name="Ghai R."/>
            <person name="Kavagutti S V."/>
        </authorList>
    </citation>
    <scope>NUCLEOTIDE SEQUENCE</scope>
</reference>
<dbReference type="EMBL" id="LR796363">
    <property type="protein sequence ID" value="CAB4138788.1"/>
    <property type="molecule type" value="Genomic_DNA"/>
</dbReference>
<proteinExistence type="predicted"/>
<name>A0A6J5LW70_9CAUD</name>
<dbReference type="NCBIfam" id="NF046037">
    <property type="entry name" value="carphisopro"/>
    <property type="match status" value="1"/>
</dbReference>